<dbReference type="AlphaFoldDB" id="A0A8G2EX97"/>
<comment type="caution">
    <text evidence="2">The sequence shown here is derived from an EMBL/GenBank/DDBJ whole genome shotgun (WGS) entry which is preliminary data.</text>
</comment>
<feature type="domain" description="DUF7695" evidence="1">
    <location>
        <begin position="4"/>
        <end position="52"/>
    </location>
</feature>
<accession>A0A8G2EX97</accession>
<dbReference type="Proteomes" id="UP000198615">
    <property type="component" value="Unassembled WGS sequence"/>
</dbReference>
<gene>
    <name evidence="2" type="ORF">SAMN05660686_04929</name>
</gene>
<reference evidence="2 3" key="1">
    <citation type="submission" date="2016-10" db="EMBL/GenBank/DDBJ databases">
        <authorList>
            <person name="Varghese N."/>
            <person name="Submissions S."/>
        </authorList>
    </citation>
    <scope>NUCLEOTIDE SEQUENCE [LARGE SCALE GENOMIC DNA]</scope>
    <source>
        <strain evidence="2 3">DSM 18839</strain>
    </source>
</reference>
<evidence type="ECO:0000313" key="3">
    <source>
        <dbReference type="Proteomes" id="UP000198615"/>
    </source>
</evidence>
<dbReference type="OrthoDB" id="200074at2"/>
<dbReference type="Pfam" id="PF24749">
    <property type="entry name" value="DUF7695"/>
    <property type="match status" value="1"/>
</dbReference>
<keyword evidence="3" id="KW-1185">Reference proteome</keyword>
<name>A0A8G2EX97_9PROT</name>
<protein>
    <recommendedName>
        <fullName evidence="1">DUF7695 domain-containing protein</fullName>
    </recommendedName>
</protein>
<dbReference type="EMBL" id="FNBW01000026">
    <property type="protein sequence ID" value="SDG58205.1"/>
    <property type="molecule type" value="Genomic_DNA"/>
</dbReference>
<dbReference type="InterPro" id="IPR056112">
    <property type="entry name" value="DUF7695"/>
</dbReference>
<evidence type="ECO:0000313" key="2">
    <source>
        <dbReference type="EMBL" id="SDG58205.1"/>
    </source>
</evidence>
<evidence type="ECO:0000259" key="1">
    <source>
        <dbReference type="Pfam" id="PF24749"/>
    </source>
</evidence>
<sequence>MPELLRNAVRCLQCRDVIESRHSHDYVTCSCGNIAVDGGPSYDRLSGRGLDDASYEPLHVYLDGQLAAGRQFIPFLNGVVWWDRGDGLALNRLFAALMTGTIPAPDQMSVAGQRRLGYLAEIVLTMSPEPWAEKKLLALVVDLRERLRSEPVQGEAMDQLWLPSKIAGPDDRAIKWGLVVGLSERLRRVFNKRIE</sequence>
<organism evidence="2 3">
    <name type="scientific">Thalassobaculum litoreum DSM 18839</name>
    <dbReference type="NCBI Taxonomy" id="1123362"/>
    <lineage>
        <taxon>Bacteria</taxon>
        <taxon>Pseudomonadati</taxon>
        <taxon>Pseudomonadota</taxon>
        <taxon>Alphaproteobacteria</taxon>
        <taxon>Rhodospirillales</taxon>
        <taxon>Thalassobaculaceae</taxon>
        <taxon>Thalassobaculum</taxon>
    </lineage>
</organism>
<dbReference type="RefSeq" id="WP_093154613.1">
    <property type="nucleotide sequence ID" value="NZ_FNBW01000026.1"/>
</dbReference>
<proteinExistence type="predicted"/>